<dbReference type="CDD" id="cd06223">
    <property type="entry name" value="PRTases_typeI"/>
    <property type="match status" value="1"/>
</dbReference>
<dbReference type="PANTHER" id="PTHR10210">
    <property type="entry name" value="RIBOSE-PHOSPHATE DIPHOSPHOKINASE FAMILY MEMBER"/>
    <property type="match status" value="1"/>
</dbReference>
<dbReference type="InterPro" id="IPR029057">
    <property type="entry name" value="PRTase-like"/>
</dbReference>
<name>A0A7H0VK54_9FLAO</name>
<evidence type="ECO:0000313" key="2">
    <source>
        <dbReference type="Proteomes" id="UP000516305"/>
    </source>
</evidence>
<dbReference type="GO" id="GO:0016301">
    <property type="term" value="F:kinase activity"/>
    <property type="evidence" value="ECO:0007669"/>
    <property type="project" value="UniProtKB-KW"/>
</dbReference>
<dbReference type="InterPro" id="IPR005946">
    <property type="entry name" value="Rib-P_diPkinase"/>
</dbReference>
<dbReference type="PANTHER" id="PTHR10210:SF41">
    <property type="entry name" value="RIBOSE-PHOSPHATE PYROPHOSPHOKINASE 1, CHLOROPLASTIC"/>
    <property type="match status" value="1"/>
</dbReference>
<dbReference type="SUPFAM" id="SSF53271">
    <property type="entry name" value="PRTase-like"/>
    <property type="match status" value="1"/>
</dbReference>
<evidence type="ECO:0000313" key="1">
    <source>
        <dbReference type="EMBL" id="QNR26102.1"/>
    </source>
</evidence>
<keyword evidence="1" id="KW-0808">Transferase</keyword>
<gene>
    <name evidence="1" type="ORF">H4K34_17610</name>
</gene>
<dbReference type="InterPro" id="IPR000836">
    <property type="entry name" value="PRTase_dom"/>
</dbReference>
<dbReference type="GO" id="GO:0006015">
    <property type="term" value="P:5-phosphoribose 1-diphosphate biosynthetic process"/>
    <property type="evidence" value="ECO:0007669"/>
    <property type="project" value="TreeGrafter"/>
</dbReference>
<dbReference type="GO" id="GO:0006164">
    <property type="term" value="P:purine nucleotide biosynthetic process"/>
    <property type="evidence" value="ECO:0007669"/>
    <property type="project" value="TreeGrafter"/>
</dbReference>
<accession>A0A7H0VK54</accession>
<dbReference type="GO" id="GO:0004749">
    <property type="term" value="F:ribose phosphate diphosphokinase activity"/>
    <property type="evidence" value="ECO:0007669"/>
    <property type="project" value="TreeGrafter"/>
</dbReference>
<keyword evidence="2" id="KW-1185">Reference proteome</keyword>
<dbReference type="Proteomes" id="UP000516305">
    <property type="component" value="Chromosome"/>
</dbReference>
<dbReference type="GO" id="GO:0000287">
    <property type="term" value="F:magnesium ion binding"/>
    <property type="evidence" value="ECO:0007669"/>
    <property type="project" value="InterPro"/>
</dbReference>
<dbReference type="GO" id="GO:0005737">
    <property type="term" value="C:cytoplasm"/>
    <property type="evidence" value="ECO:0007669"/>
    <property type="project" value="TreeGrafter"/>
</dbReference>
<dbReference type="Gene3D" id="3.40.50.2020">
    <property type="match status" value="2"/>
</dbReference>
<dbReference type="AlphaFoldDB" id="A0A7H0VK54"/>
<proteinExistence type="predicted"/>
<dbReference type="EMBL" id="CP060139">
    <property type="protein sequence ID" value="QNR26102.1"/>
    <property type="molecule type" value="Genomic_DNA"/>
</dbReference>
<dbReference type="KEGG" id="chyd:H4K34_17610"/>
<reference evidence="1 2" key="1">
    <citation type="submission" date="2020-08" db="EMBL/GenBank/DDBJ databases">
        <title>Croceimicrobium hydrocarbonivorans gen. nov., sp. nov., a novel marine bacterium isolated from a bacterial consortium that degrades polyethylene terephthalate.</title>
        <authorList>
            <person name="Liu R."/>
        </authorList>
    </citation>
    <scope>NUCLEOTIDE SEQUENCE [LARGE SCALE GENOMIC DNA]</scope>
    <source>
        <strain evidence="1 2">A20-9</strain>
    </source>
</reference>
<dbReference type="GO" id="GO:0002189">
    <property type="term" value="C:ribose phosphate diphosphokinase complex"/>
    <property type="evidence" value="ECO:0007669"/>
    <property type="project" value="TreeGrafter"/>
</dbReference>
<organism evidence="1 2">
    <name type="scientific">Croceimicrobium hydrocarbonivorans</name>
    <dbReference type="NCBI Taxonomy" id="2761580"/>
    <lineage>
        <taxon>Bacteria</taxon>
        <taxon>Pseudomonadati</taxon>
        <taxon>Bacteroidota</taxon>
        <taxon>Flavobacteriia</taxon>
        <taxon>Flavobacteriales</taxon>
        <taxon>Owenweeksiaceae</taxon>
        <taxon>Croceimicrobium</taxon>
    </lineage>
</organism>
<keyword evidence="1" id="KW-0418">Kinase</keyword>
<sequence length="252" mass="28538">MMYQLKDFSDGQCSAEIIDKADLTVRIRGNSYSDLFKAASIKEAWDYSQRDQAPRNSTLEILCLISQRSDRRFAPNESFDLKIVSDFINRMHFSKVRIFHPHSAVSLALINNSETIDHLPYVAKAYLDSGRPLLISPDAGAYKELHRIAQQLQADLLPANKVRVNGQPEILLQGELLNRNCLIVDDIADGGRTFMALAEKLKSLGAPKVFLYVSHAMFHHGLDAIKPHIDGIYCTNSYRDWDDPLIKQYAMI</sequence>
<protein>
    <submittedName>
        <fullName evidence="1">Ribose-phosphate pyrophosphokinase</fullName>
    </submittedName>
</protein>